<feature type="transmembrane region" description="Helical" evidence="1">
    <location>
        <begin position="44"/>
        <end position="65"/>
    </location>
</feature>
<sequence>MSENNPPPDWLAYLVRFGLLALAGACGSFLSQLNGAPKKWPQRVMEWVGGALCAIYGAELAANTLSHLLDKFDLIDSSYVVPEKFLGLAGFLCGALGVAIIDSVIGLLRRKFSS</sequence>
<accession>A0A1R0FA65</accession>
<keyword evidence="3" id="KW-1185">Reference proteome</keyword>
<gene>
    <name evidence="2" type="ORF">PEB0149_013140</name>
</gene>
<evidence type="ECO:0000313" key="2">
    <source>
        <dbReference type="EMBL" id="OLY43874.1"/>
    </source>
</evidence>
<reference evidence="2 3" key="1">
    <citation type="submission" date="2016-12" db="EMBL/GenBank/DDBJ databases">
        <title>Comparative genomics of Bartonella apis.</title>
        <authorList>
            <person name="Engel P."/>
        </authorList>
    </citation>
    <scope>NUCLEOTIDE SEQUENCE [LARGE SCALE GENOMIC DNA]</scope>
    <source>
        <strain evidence="2 3">PEB0149</strain>
    </source>
</reference>
<proteinExistence type="predicted"/>
<dbReference type="Proteomes" id="UP000187344">
    <property type="component" value="Unassembled WGS sequence"/>
</dbReference>
<keyword evidence="1" id="KW-1133">Transmembrane helix</keyword>
<keyword evidence="1" id="KW-0812">Transmembrane</keyword>
<feature type="transmembrane region" description="Helical" evidence="1">
    <location>
        <begin position="85"/>
        <end position="108"/>
    </location>
</feature>
<evidence type="ECO:0000313" key="3">
    <source>
        <dbReference type="Proteomes" id="UP000187344"/>
    </source>
</evidence>
<dbReference type="OrthoDB" id="7925681at2"/>
<dbReference type="RefSeq" id="WP_075869038.1">
    <property type="nucleotide sequence ID" value="NZ_LXYT01000001.1"/>
</dbReference>
<comment type="caution">
    <text evidence="2">The sequence shown here is derived from an EMBL/GenBank/DDBJ whole genome shotgun (WGS) entry which is preliminary data.</text>
</comment>
<protein>
    <submittedName>
        <fullName evidence="2">Uncharacterized protein</fullName>
    </submittedName>
</protein>
<keyword evidence="1" id="KW-0472">Membrane</keyword>
<organism evidence="2 3">
    <name type="scientific">Bartonella apis</name>
    <dbReference type="NCBI Taxonomy" id="1686310"/>
    <lineage>
        <taxon>Bacteria</taxon>
        <taxon>Pseudomonadati</taxon>
        <taxon>Pseudomonadota</taxon>
        <taxon>Alphaproteobacteria</taxon>
        <taxon>Hyphomicrobiales</taxon>
        <taxon>Bartonellaceae</taxon>
        <taxon>Bartonella</taxon>
    </lineage>
</organism>
<feature type="transmembrane region" description="Helical" evidence="1">
    <location>
        <begin position="12"/>
        <end position="32"/>
    </location>
</feature>
<dbReference type="AlphaFoldDB" id="A0A1R0FA65"/>
<evidence type="ECO:0000256" key="1">
    <source>
        <dbReference type="SAM" id="Phobius"/>
    </source>
</evidence>
<name>A0A1R0FA65_9HYPH</name>
<dbReference type="EMBL" id="LXYT01000001">
    <property type="protein sequence ID" value="OLY43874.1"/>
    <property type="molecule type" value="Genomic_DNA"/>
</dbReference>